<dbReference type="PANTHER" id="PTHR33332">
    <property type="entry name" value="REVERSE TRANSCRIPTASE DOMAIN-CONTAINING PROTEIN"/>
    <property type="match status" value="1"/>
</dbReference>
<gene>
    <name evidence="1" type="ORF">E1301_Tti023767</name>
</gene>
<accession>A0A5A9P9H5</accession>
<comment type="caution">
    <text evidence="1">The sequence shown here is derived from an EMBL/GenBank/DDBJ whole genome shotgun (WGS) entry which is preliminary data.</text>
</comment>
<dbReference type="Proteomes" id="UP000324632">
    <property type="component" value="Chromosome 8"/>
</dbReference>
<evidence type="ECO:0000313" key="2">
    <source>
        <dbReference type="Proteomes" id="UP000324632"/>
    </source>
</evidence>
<sequence length="196" mass="21934">MLPLGNIIRKHGISFHCYEDDTQLYISPRPDDSFKLSKLAECIEDIKHWMTSNFLLLNSSKTEILLIAPKTRKQNISNYNLQIESCTVTPTNTVKDLGVILDGNLSFKNHISNISKTAFFHLRNVAKLRNILCVAEAEKLIHAFVTSPLDYCNALLSGCPVSSINKLQLVQNAAARVLTRSRSHNPCFIIASLATH</sequence>
<keyword evidence="2" id="KW-1185">Reference proteome</keyword>
<evidence type="ECO:0000313" key="1">
    <source>
        <dbReference type="EMBL" id="KAA0718412.1"/>
    </source>
</evidence>
<reference evidence="1 2" key="1">
    <citation type="journal article" date="2019" name="Mol. Ecol. Resour.">
        <title>Chromosome-level genome assembly of Triplophysa tibetana, a fish adapted to the harsh high-altitude environment of the Tibetan Plateau.</title>
        <authorList>
            <person name="Yang X."/>
            <person name="Liu H."/>
            <person name="Ma Z."/>
            <person name="Zou Y."/>
            <person name="Zou M."/>
            <person name="Mao Y."/>
            <person name="Li X."/>
            <person name="Wang H."/>
            <person name="Chen T."/>
            <person name="Wang W."/>
            <person name="Yang R."/>
        </authorList>
    </citation>
    <scope>NUCLEOTIDE SEQUENCE [LARGE SCALE GENOMIC DNA]</scope>
    <source>
        <strain evidence="1">TTIB1903HZAU</strain>
        <tissue evidence="1">Muscle</tissue>
    </source>
</reference>
<organism evidence="1 2">
    <name type="scientific">Triplophysa tibetana</name>
    <dbReference type="NCBI Taxonomy" id="1572043"/>
    <lineage>
        <taxon>Eukaryota</taxon>
        <taxon>Metazoa</taxon>
        <taxon>Chordata</taxon>
        <taxon>Craniata</taxon>
        <taxon>Vertebrata</taxon>
        <taxon>Euteleostomi</taxon>
        <taxon>Actinopterygii</taxon>
        <taxon>Neopterygii</taxon>
        <taxon>Teleostei</taxon>
        <taxon>Ostariophysi</taxon>
        <taxon>Cypriniformes</taxon>
        <taxon>Nemacheilidae</taxon>
        <taxon>Triplophysa</taxon>
    </lineage>
</organism>
<dbReference type="EMBL" id="SOYY01000008">
    <property type="protein sequence ID" value="KAA0718412.1"/>
    <property type="molecule type" value="Genomic_DNA"/>
</dbReference>
<dbReference type="AlphaFoldDB" id="A0A5A9P9H5"/>
<evidence type="ECO:0008006" key="3">
    <source>
        <dbReference type="Google" id="ProtNLM"/>
    </source>
</evidence>
<name>A0A5A9P9H5_9TELE</name>
<protein>
    <recommendedName>
        <fullName evidence="3">Reverse transcriptase domain-containing protein</fullName>
    </recommendedName>
</protein>
<proteinExistence type="predicted"/>